<feature type="non-terminal residue" evidence="1">
    <location>
        <position position="1"/>
    </location>
</feature>
<sequence>YRINSNNEPIDLLFRKYEGPTNDEVQLLDFPNEQQADTDELDNYFILPCHPRSSHVLCNRLDHLSRRDTGFLRFGRKR</sequence>
<dbReference type="Proteomes" id="UP000663828">
    <property type="component" value="Unassembled WGS sequence"/>
</dbReference>
<dbReference type="AlphaFoldDB" id="A0A816GNL5"/>
<keyword evidence="2" id="KW-1185">Reference proteome</keyword>
<evidence type="ECO:0000313" key="1">
    <source>
        <dbReference type="EMBL" id="CAF1675707.1"/>
    </source>
</evidence>
<protein>
    <submittedName>
        <fullName evidence="1">Uncharacterized protein</fullName>
    </submittedName>
</protein>
<accession>A0A816GNL5</accession>
<comment type="caution">
    <text evidence="1">The sequence shown here is derived from an EMBL/GenBank/DDBJ whole genome shotgun (WGS) entry which is preliminary data.</text>
</comment>
<dbReference type="EMBL" id="CAJNOR010013893">
    <property type="protein sequence ID" value="CAF1675707.1"/>
    <property type="molecule type" value="Genomic_DNA"/>
</dbReference>
<gene>
    <name evidence="1" type="ORF">XAT740_LOCUS59558</name>
</gene>
<name>A0A816GNL5_ADIRI</name>
<evidence type="ECO:0000313" key="2">
    <source>
        <dbReference type="Proteomes" id="UP000663828"/>
    </source>
</evidence>
<proteinExistence type="predicted"/>
<reference evidence="1" key="1">
    <citation type="submission" date="2021-02" db="EMBL/GenBank/DDBJ databases">
        <authorList>
            <person name="Nowell W R."/>
        </authorList>
    </citation>
    <scope>NUCLEOTIDE SEQUENCE</scope>
</reference>
<organism evidence="1 2">
    <name type="scientific">Adineta ricciae</name>
    <name type="common">Rotifer</name>
    <dbReference type="NCBI Taxonomy" id="249248"/>
    <lineage>
        <taxon>Eukaryota</taxon>
        <taxon>Metazoa</taxon>
        <taxon>Spiralia</taxon>
        <taxon>Gnathifera</taxon>
        <taxon>Rotifera</taxon>
        <taxon>Eurotatoria</taxon>
        <taxon>Bdelloidea</taxon>
        <taxon>Adinetida</taxon>
        <taxon>Adinetidae</taxon>
        <taxon>Adineta</taxon>
    </lineage>
</organism>